<dbReference type="EMBL" id="BAABYW010000001">
    <property type="protein sequence ID" value="GAA6409395.1"/>
    <property type="molecule type" value="Genomic_DNA"/>
</dbReference>
<evidence type="ECO:0000313" key="5">
    <source>
        <dbReference type="Proteomes" id="UP001600943"/>
    </source>
</evidence>
<name>A0ABQ0BD47_9FIRM</name>
<feature type="compositionally biased region" description="Polar residues" evidence="1">
    <location>
        <begin position="32"/>
        <end position="49"/>
    </location>
</feature>
<dbReference type="SUPFAM" id="SSF50891">
    <property type="entry name" value="Cyclophilin-like"/>
    <property type="match status" value="1"/>
</dbReference>
<keyword evidence="2" id="KW-0732">Signal</keyword>
<dbReference type="Proteomes" id="UP001600943">
    <property type="component" value="Unassembled WGS sequence"/>
</dbReference>
<dbReference type="InterPro" id="IPR041183">
    <property type="entry name" value="Cyclophilin-like"/>
</dbReference>
<evidence type="ECO:0000313" key="4">
    <source>
        <dbReference type="EMBL" id="GAA6409395.1"/>
    </source>
</evidence>
<feature type="signal peptide" evidence="2">
    <location>
        <begin position="1"/>
        <end position="24"/>
    </location>
</feature>
<evidence type="ECO:0000256" key="1">
    <source>
        <dbReference type="SAM" id="MobiDB-lite"/>
    </source>
</evidence>
<feature type="chain" id="PRO_5046457368" description="Cyclophilin-like domain-containing protein" evidence="2">
    <location>
        <begin position="25"/>
        <end position="182"/>
    </location>
</feature>
<dbReference type="InterPro" id="IPR029000">
    <property type="entry name" value="Cyclophilin-like_dom_sf"/>
</dbReference>
<keyword evidence="5" id="KW-1185">Reference proteome</keyword>
<dbReference type="RefSeq" id="WP_390407041.1">
    <property type="nucleotide sequence ID" value="NZ_BAABYW010000001.1"/>
</dbReference>
<protein>
    <recommendedName>
        <fullName evidence="3">Cyclophilin-like domain-containing protein</fullName>
    </recommendedName>
</protein>
<evidence type="ECO:0000259" key="3">
    <source>
        <dbReference type="Pfam" id="PF18050"/>
    </source>
</evidence>
<dbReference type="PROSITE" id="PS51257">
    <property type="entry name" value="PROKAR_LIPOPROTEIN"/>
    <property type="match status" value="1"/>
</dbReference>
<dbReference type="Gene3D" id="2.40.100.20">
    <property type="match status" value="1"/>
</dbReference>
<gene>
    <name evidence="4" type="ORF">K040078D81_35120</name>
</gene>
<reference evidence="4 5" key="1">
    <citation type="submission" date="2024-04" db="EMBL/GenBank/DDBJ databases">
        <title>Defined microbial consortia suppress multidrug-resistant proinflammatory Enterobacteriaceae via ecological control.</title>
        <authorList>
            <person name="Furuichi M."/>
            <person name="Kawaguchi T."/>
            <person name="Pust M."/>
            <person name="Yasuma K."/>
            <person name="Plichta D."/>
            <person name="Hasegawa N."/>
            <person name="Ohya T."/>
            <person name="Bhattarai S."/>
            <person name="Sasajima S."/>
            <person name="Aoto Y."/>
            <person name="Tuganbaev T."/>
            <person name="Yaginuma M."/>
            <person name="Ueda M."/>
            <person name="Okahashi N."/>
            <person name="Amafuji K."/>
            <person name="Kiridooshi Y."/>
            <person name="Sugita K."/>
            <person name="Strazar M."/>
            <person name="Skelly A."/>
            <person name="Suda W."/>
            <person name="Hattori M."/>
            <person name="Nakamoto N."/>
            <person name="Caballero S."/>
            <person name="Norman J."/>
            <person name="Olle B."/>
            <person name="Tanoue T."/>
            <person name="Arita M."/>
            <person name="Bucci V."/>
            <person name="Atarashi K."/>
            <person name="Xavier R."/>
            <person name="Honda K."/>
        </authorList>
    </citation>
    <scope>NUCLEOTIDE SEQUENCE [LARGE SCALE GENOMIC DNA]</scope>
    <source>
        <strain evidence="5">k04-0078-D8-1</strain>
    </source>
</reference>
<accession>A0ABQ0BD47</accession>
<proteinExistence type="predicted"/>
<sequence length="182" mass="19946">MKKIVSFLLGGMLLLLLSACGSNSEHEPDTTDYAQTEPTIESISETQTPESEEINSEPKENHADERQIRVNGKEGQNIVFRLNDSTAANTLYKQLPLSIQIEDYSHNEKIFYPPDELDTSGTPLAEGPDGTLAYYAPWGNVVLFYGECGGASGLYELGEAVSGADRIETLSGEIRIEIVEDN</sequence>
<evidence type="ECO:0000256" key="2">
    <source>
        <dbReference type="SAM" id="SignalP"/>
    </source>
</evidence>
<comment type="caution">
    <text evidence="4">The sequence shown here is derived from an EMBL/GenBank/DDBJ whole genome shotgun (WGS) entry which is preliminary data.</text>
</comment>
<organism evidence="4 5">
    <name type="scientific">Blautia hominis</name>
    <dbReference type="NCBI Taxonomy" id="2025493"/>
    <lineage>
        <taxon>Bacteria</taxon>
        <taxon>Bacillati</taxon>
        <taxon>Bacillota</taxon>
        <taxon>Clostridia</taxon>
        <taxon>Lachnospirales</taxon>
        <taxon>Lachnospiraceae</taxon>
        <taxon>Blautia</taxon>
    </lineage>
</organism>
<feature type="region of interest" description="Disordered" evidence="1">
    <location>
        <begin position="24"/>
        <end position="63"/>
    </location>
</feature>
<feature type="domain" description="Cyclophilin-like" evidence="3">
    <location>
        <begin position="75"/>
        <end position="178"/>
    </location>
</feature>
<dbReference type="Pfam" id="PF18050">
    <property type="entry name" value="Cyclophil_like2"/>
    <property type="match status" value="1"/>
</dbReference>